<reference evidence="2" key="1">
    <citation type="submission" date="2022-06" db="EMBL/GenBank/DDBJ databases">
        <title>A novel DMS-producing enzyme.</title>
        <authorList>
            <person name="Zhang Y."/>
        </authorList>
    </citation>
    <scope>NUCLEOTIDE SEQUENCE</scope>
    <source>
        <strain evidence="2">H10-59</strain>
    </source>
</reference>
<evidence type="ECO:0000256" key="1">
    <source>
        <dbReference type="SAM" id="MobiDB-lite"/>
    </source>
</evidence>
<accession>A0AAU7KWU4</accession>
<sequence>MSQGNSSQEPDFHGNTGNGATTQQPCGLQALPIDKRGGNNGNTSLSIPIPPPISVADSKTPATGCHFQSIENKAFYLCCHVATNFQNQTEEYKEGEMQSIGIRNYAPFGGHAPALAGESSVLCQGTPLSVSSYAGNH</sequence>
<gene>
    <name evidence="2" type="ORF">NFG57_04635</name>
</gene>
<protein>
    <submittedName>
        <fullName evidence="2">Uncharacterized protein</fullName>
    </submittedName>
</protein>
<name>A0AAU7KWU4_9GAMM</name>
<proteinExistence type="predicted"/>
<dbReference type="EMBL" id="CP098828">
    <property type="protein sequence ID" value="XBO76069.1"/>
    <property type="molecule type" value="Genomic_DNA"/>
</dbReference>
<dbReference type="RefSeq" id="WP_348815496.1">
    <property type="nucleotide sequence ID" value="NZ_CP098828.1"/>
</dbReference>
<evidence type="ECO:0000313" key="2">
    <source>
        <dbReference type="EMBL" id="XBO76069.1"/>
    </source>
</evidence>
<feature type="region of interest" description="Disordered" evidence="1">
    <location>
        <begin position="1"/>
        <end position="52"/>
    </location>
</feature>
<dbReference type="AlphaFoldDB" id="A0AAU7KWU4"/>
<organism evidence="2">
    <name type="scientific">Halomonas sp. H10-59</name>
    <dbReference type="NCBI Taxonomy" id="2950874"/>
    <lineage>
        <taxon>Bacteria</taxon>
        <taxon>Pseudomonadati</taxon>
        <taxon>Pseudomonadota</taxon>
        <taxon>Gammaproteobacteria</taxon>
        <taxon>Oceanospirillales</taxon>
        <taxon>Halomonadaceae</taxon>
        <taxon>Halomonas</taxon>
    </lineage>
</organism>